<evidence type="ECO:0000259" key="1">
    <source>
        <dbReference type="Pfam" id="PF01636"/>
    </source>
</evidence>
<dbReference type="Gene3D" id="3.90.1200.10">
    <property type="match status" value="1"/>
</dbReference>
<name>A0A0B5EVY7_STRA4</name>
<sequence>MTEARARVSGAGEVRGEDAFDVQAVAAWLRAHAEDTTGLEGTPEVRQFSGGASNLTYLLRYPERDLILRRPPRGQKARSAHDMGREFRIQSQLAGVFPHVPRMVAFCQDESVIGSDFYVMQRLAGPIPRKELPRGLELSPEQVRRLCTNVIDLLVDLHSVDPAEAGLADLGKGEGYVGRQVAGWSGRYRKAKTWNVGSFEKVMAWLDAHQPADRRICLIHNDFRLDNVVLSEEDPTRPAGLLDWEMATLGDPLMDLGGALAYWVQADDSRLFQQFRRQPTHLPGMLTRAEVVRYYTERSGLEVTDRQWAFYEVFGLFRLAVICQQIYYRYHRKQTTNPAFRNLWLATRMLERRCLKIIKRAGR</sequence>
<keyword evidence="2" id="KW-0808">Transferase</keyword>
<dbReference type="GO" id="GO:0016740">
    <property type="term" value="F:transferase activity"/>
    <property type="evidence" value="ECO:0007669"/>
    <property type="project" value="UniProtKB-KW"/>
</dbReference>
<dbReference type="InterPro" id="IPR041726">
    <property type="entry name" value="ACAD10_11_N"/>
</dbReference>
<dbReference type="EMBL" id="CP010519">
    <property type="protein sequence ID" value="AJE85954.1"/>
    <property type="molecule type" value="Genomic_DNA"/>
</dbReference>
<dbReference type="PANTHER" id="PTHR47829">
    <property type="entry name" value="HYDROLASE, PUTATIVE (AFU_ORTHOLOGUE AFUA_1G12880)-RELATED"/>
    <property type="match status" value="1"/>
</dbReference>
<proteinExistence type="predicted"/>
<protein>
    <submittedName>
        <fullName evidence="2">Aminoglycoside phosphotransferase</fullName>
    </submittedName>
</protein>
<dbReference type="Proteomes" id="UP000031523">
    <property type="component" value="Chromosome"/>
</dbReference>
<reference evidence="2 3" key="1">
    <citation type="submission" date="2015-01" db="EMBL/GenBank/DDBJ databases">
        <title>Enhanced salinomycin production by adjusting the supply of polyketide extender units in Streptomyce albus DSM 41398.</title>
        <authorList>
            <person name="Lu C."/>
        </authorList>
    </citation>
    <scope>NUCLEOTIDE SEQUENCE [LARGE SCALE GENOMIC DNA]</scope>
    <source>
        <strain evidence="3">ATCC 21838 / DSM 41398 / FERM P-419 / JCM 4703 / NBRC 107858</strain>
    </source>
</reference>
<keyword evidence="3" id="KW-1185">Reference proteome</keyword>
<dbReference type="KEGG" id="sals:SLNWT_5578"/>
<accession>A0A0B5EVY7</accession>
<feature type="domain" description="Aminoglycoside phosphotransferase" evidence="1">
    <location>
        <begin position="44"/>
        <end position="280"/>
    </location>
</feature>
<gene>
    <name evidence="2" type="ORF">SLNWT_5578</name>
</gene>
<dbReference type="AlphaFoldDB" id="A0A0B5EVY7"/>
<evidence type="ECO:0000313" key="3">
    <source>
        <dbReference type="Proteomes" id="UP000031523"/>
    </source>
</evidence>
<dbReference type="InterPro" id="IPR011009">
    <property type="entry name" value="Kinase-like_dom_sf"/>
</dbReference>
<organism evidence="2 3">
    <name type="scientific">Streptomyces albus (strain ATCC 21838 / DSM 41398 / FERM P-419 / JCM 4703 / NBRC 107858)</name>
    <dbReference type="NCBI Taxonomy" id="1081613"/>
    <lineage>
        <taxon>Bacteria</taxon>
        <taxon>Bacillati</taxon>
        <taxon>Actinomycetota</taxon>
        <taxon>Actinomycetes</taxon>
        <taxon>Kitasatosporales</taxon>
        <taxon>Streptomycetaceae</taxon>
        <taxon>Streptomyces</taxon>
    </lineage>
</organism>
<dbReference type="SUPFAM" id="SSF56112">
    <property type="entry name" value="Protein kinase-like (PK-like)"/>
    <property type="match status" value="1"/>
</dbReference>
<dbReference type="CDD" id="cd05154">
    <property type="entry name" value="ACAD10_11_N-like"/>
    <property type="match status" value="1"/>
</dbReference>
<evidence type="ECO:0000313" key="2">
    <source>
        <dbReference type="EMBL" id="AJE85954.1"/>
    </source>
</evidence>
<dbReference type="InterPro" id="IPR002575">
    <property type="entry name" value="Aminoglycoside_PTrfase"/>
</dbReference>
<dbReference type="InterPro" id="IPR052898">
    <property type="entry name" value="ACAD10-like"/>
</dbReference>
<dbReference type="PANTHER" id="PTHR47829:SF1">
    <property type="entry name" value="HAD FAMILY PHOSPHATASE"/>
    <property type="match status" value="1"/>
</dbReference>
<dbReference type="Pfam" id="PF01636">
    <property type="entry name" value="APH"/>
    <property type="match status" value="1"/>
</dbReference>
<dbReference type="Gene3D" id="3.30.200.20">
    <property type="entry name" value="Phosphorylase Kinase, domain 1"/>
    <property type="match status" value="1"/>
</dbReference>